<dbReference type="PANTHER" id="PTHR33619">
    <property type="entry name" value="POLYSACCHARIDE EXPORT PROTEIN GFCE-RELATED"/>
    <property type="match status" value="1"/>
</dbReference>
<dbReference type="InterPro" id="IPR049712">
    <property type="entry name" value="Poly_export"/>
</dbReference>
<dbReference type="AlphaFoldDB" id="A0A9D1PUW2"/>
<evidence type="ECO:0000256" key="1">
    <source>
        <dbReference type="ARBA" id="ARBA00022729"/>
    </source>
</evidence>
<accession>A0A9D1PUW2</accession>
<evidence type="ECO:0000256" key="3">
    <source>
        <dbReference type="SAM" id="SignalP"/>
    </source>
</evidence>
<comment type="caution">
    <text evidence="5">The sequence shown here is derived from an EMBL/GenBank/DDBJ whole genome shotgun (WGS) entry which is preliminary data.</text>
</comment>
<evidence type="ECO:0000313" key="6">
    <source>
        <dbReference type="Proteomes" id="UP000823936"/>
    </source>
</evidence>
<dbReference type="GO" id="GO:0015159">
    <property type="term" value="F:polysaccharide transmembrane transporter activity"/>
    <property type="evidence" value="ECO:0007669"/>
    <property type="project" value="InterPro"/>
</dbReference>
<feature type="transmembrane region" description="Helical" evidence="2">
    <location>
        <begin position="474"/>
        <end position="498"/>
    </location>
</feature>
<evidence type="ECO:0000313" key="5">
    <source>
        <dbReference type="EMBL" id="HIV99545.1"/>
    </source>
</evidence>
<gene>
    <name evidence="5" type="ORF">IAB12_07205</name>
</gene>
<evidence type="ECO:0000256" key="2">
    <source>
        <dbReference type="SAM" id="Phobius"/>
    </source>
</evidence>
<dbReference type="EMBL" id="DXHU01000023">
    <property type="protein sequence ID" value="HIV99545.1"/>
    <property type="molecule type" value="Genomic_DNA"/>
</dbReference>
<keyword evidence="2" id="KW-0812">Transmembrane</keyword>
<organism evidence="5 6">
    <name type="scientific">Candidatus Ornithospirochaeta avicola</name>
    <dbReference type="NCBI Taxonomy" id="2840896"/>
    <lineage>
        <taxon>Bacteria</taxon>
        <taxon>Pseudomonadati</taxon>
        <taxon>Spirochaetota</taxon>
        <taxon>Spirochaetia</taxon>
        <taxon>Spirochaetales</taxon>
        <taxon>Spirochaetaceae</taxon>
        <taxon>Spirochaetaceae incertae sedis</taxon>
        <taxon>Candidatus Ornithospirochaeta</taxon>
    </lineage>
</organism>
<dbReference type="Pfam" id="PF02563">
    <property type="entry name" value="Poly_export"/>
    <property type="match status" value="1"/>
</dbReference>
<sequence length="505" mass="54062">MKKTLLLAIFLFLAFSLNSATVINSPDIDQEMLVVQTRHEGTAEMLGLTSFDTEAEQDVLLAISSPDYLVTPGDVLSISYMDRTGMNVINLSVIVPLDGVIKSASLFQVDTSGLTFQSVKAEIESQITASNRYAEPTVNLASLGLFQVTVKGKVSSTQRVAVNGLKRLADLAYLFSDDASVRDVVISNNGVEKSYDIYLALKRGDESNNPYLRPGDVITVRAEYKEVVLSGAVKSPGTYQVLETETVENLITYYGEGYDELSSGVIKVQRISGDKQYQEIVVEDASAFVLADDDVVYVEPVIGQNNSVSVEGALKGESANMILGEKSQKYYYRFMPGENILDLLNAISPYLTESSDLSGGKLISNGVTYSLDLEAILYSGSPEGSTVLNAGDVIYIPFTQMFVTVNGAVANPGLYGYIPGKDASYYINLAGGESANSKGKITAVDKNGNKLELDEEMPAESVINVKRDDTSAKLAGTVAVLGIVTSVVGLIATGVSIASDVGAFK</sequence>
<keyword evidence="2" id="KW-0472">Membrane</keyword>
<protein>
    <submittedName>
        <fullName evidence="5">SLBB domain-containing protein</fullName>
    </submittedName>
</protein>
<dbReference type="Gene3D" id="3.10.560.10">
    <property type="entry name" value="Outer membrane lipoprotein wza domain like"/>
    <property type="match status" value="4"/>
</dbReference>
<dbReference type="PANTHER" id="PTHR33619:SF3">
    <property type="entry name" value="POLYSACCHARIDE EXPORT PROTEIN GFCE-RELATED"/>
    <property type="match status" value="1"/>
</dbReference>
<evidence type="ECO:0000259" key="4">
    <source>
        <dbReference type="Pfam" id="PF02563"/>
    </source>
</evidence>
<keyword evidence="1 3" id="KW-0732">Signal</keyword>
<feature type="domain" description="Polysaccharide export protein N-terminal" evidence="4">
    <location>
        <begin position="64"/>
        <end position="140"/>
    </location>
</feature>
<feature type="chain" id="PRO_5039130571" evidence="3">
    <location>
        <begin position="21"/>
        <end position="505"/>
    </location>
</feature>
<dbReference type="InterPro" id="IPR003715">
    <property type="entry name" value="Poly_export_N"/>
</dbReference>
<reference evidence="5" key="2">
    <citation type="submission" date="2021-04" db="EMBL/GenBank/DDBJ databases">
        <authorList>
            <person name="Gilroy R."/>
        </authorList>
    </citation>
    <scope>NUCLEOTIDE SEQUENCE</scope>
    <source>
        <strain evidence="5">Gambia11-129</strain>
    </source>
</reference>
<feature type="signal peptide" evidence="3">
    <location>
        <begin position="1"/>
        <end position="20"/>
    </location>
</feature>
<keyword evidence="2" id="KW-1133">Transmembrane helix</keyword>
<dbReference type="Proteomes" id="UP000823936">
    <property type="component" value="Unassembled WGS sequence"/>
</dbReference>
<name>A0A9D1PUW2_9SPIO</name>
<proteinExistence type="predicted"/>
<reference evidence="5" key="1">
    <citation type="journal article" date="2021" name="PeerJ">
        <title>Extensive microbial diversity within the chicken gut microbiome revealed by metagenomics and culture.</title>
        <authorList>
            <person name="Gilroy R."/>
            <person name="Ravi A."/>
            <person name="Getino M."/>
            <person name="Pursley I."/>
            <person name="Horton D.L."/>
            <person name="Alikhan N.F."/>
            <person name="Baker D."/>
            <person name="Gharbi K."/>
            <person name="Hall N."/>
            <person name="Watson M."/>
            <person name="Adriaenssens E.M."/>
            <person name="Foster-Nyarko E."/>
            <person name="Jarju S."/>
            <person name="Secka A."/>
            <person name="Antonio M."/>
            <person name="Oren A."/>
            <person name="Chaudhuri R.R."/>
            <person name="La Ragione R."/>
            <person name="Hildebrand F."/>
            <person name="Pallen M.J."/>
        </authorList>
    </citation>
    <scope>NUCLEOTIDE SEQUENCE</scope>
    <source>
        <strain evidence="5">Gambia11-129</strain>
    </source>
</reference>